<evidence type="ECO:0000313" key="2">
    <source>
        <dbReference type="Ensembl" id="ENSMMMP00000019011.1"/>
    </source>
</evidence>
<keyword evidence="1" id="KW-0812">Transmembrane</keyword>
<reference evidence="2" key="2">
    <citation type="submission" date="2025-09" db="UniProtKB">
        <authorList>
            <consortium name="Ensembl"/>
        </authorList>
    </citation>
    <scope>IDENTIFICATION</scope>
</reference>
<accession>A0A8C5ZVD3</accession>
<feature type="transmembrane region" description="Helical" evidence="1">
    <location>
        <begin position="29"/>
        <end position="50"/>
    </location>
</feature>
<dbReference type="Proteomes" id="UP000694407">
    <property type="component" value="Unplaced"/>
</dbReference>
<name>A0A8C5ZVD3_MARMA</name>
<keyword evidence="1" id="KW-0472">Membrane</keyword>
<sequence>MWSNSSVLGPCFRPTNTTPEERRLVASPWFAASFCAVGLASNLLALSVLAGARQGSCCPRLCGLSGSQSWTVLCRETGARHIAAFQSWAQGQGACRCWSGFWRRASL</sequence>
<dbReference type="AlphaFoldDB" id="A0A8C5ZVD3"/>
<keyword evidence="3" id="KW-1185">Reference proteome</keyword>
<reference evidence="2" key="1">
    <citation type="submission" date="2025-08" db="UniProtKB">
        <authorList>
            <consortium name="Ensembl"/>
        </authorList>
    </citation>
    <scope>IDENTIFICATION</scope>
</reference>
<evidence type="ECO:0000256" key="1">
    <source>
        <dbReference type="SAM" id="Phobius"/>
    </source>
</evidence>
<organism evidence="2 3">
    <name type="scientific">Marmota marmota marmota</name>
    <name type="common">Alpine marmot</name>
    <dbReference type="NCBI Taxonomy" id="9994"/>
    <lineage>
        <taxon>Eukaryota</taxon>
        <taxon>Metazoa</taxon>
        <taxon>Chordata</taxon>
        <taxon>Craniata</taxon>
        <taxon>Vertebrata</taxon>
        <taxon>Euteleostomi</taxon>
        <taxon>Mammalia</taxon>
        <taxon>Eutheria</taxon>
        <taxon>Euarchontoglires</taxon>
        <taxon>Glires</taxon>
        <taxon>Rodentia</taxon>
        <taxon>Sciuromorpha</taxon>
        <taxon>Sciuridae</taxon>
        <taxon>Xerinae</taxon>
        <taxon>Marmotini</taxon>
        <taxon>Marmota</taxon>
    </lineage>
</organism>
<evidence type="ECO:0000313" key="3">
    <source>
        <dbReference type="Proteomes" id="UP000694407"/>
    </source>
</evidence>
<proteinExistence type="predicted"/>
<keyword evidence="1" id="KW-1133">Transmembrane helix</keyword>
<protein>
    <submittedName>
        <fullName evidence="2">Uncharacterized protein</fullName>
    </submittedName>
</protein>
<dbReference type="Ensembl" id="ENSMMMT00000021601.1">
    <property type="protein sequence ID" value="ENSMMMP00000019011.1"/>
    <property type="gene ID" value="ENSMMMG00000016827.1"/>
</dbReference>